<dbReference type="InterPro" id="IPR015915">
    <property type="entry name" value="Kelch-typ_b-propeller"/>
</dbReference>
<dbReference type="PANTHER" id="PTHR47435">
    <property type="entry name" value="KELCH REPEAT PROTEIN (AFU_ORTHOLOGUE AFUA_5G12780)"/>
    <property type="match status" value="1"/>
</dbReference>
<dbReference type="SUPFAM" id="SSF117281">
    <property type="entry name" value="Kelch motif"/>
    <property type="match status" value="1"/>
</dbReference>
<keyword evidence="1" id="KW-0677">Repeat</keyword>
<feature type="compositionally biased region" description="Basic and acidic residues" evidence="3">
    <location>
        <begin position="161"/>
        <end position="173"/>
    </location>
</feature>
<feature type="region of interest" description="Disordered" evidence="3">
    <location>
        <begin position="138"/>
        <end position="206"/>
    </location>
</feature>
<dbReference type="Pfam" id="PF24681">
    <property type="entry name" value="Kelch_KLHDC2_KLHL20_DRC7"/>
    <property type="match status" value="1"/>
</dbReference>
<dbReference type="EMBL" id="JAWDJX010000090">
    <property type="protein sequence ID" value="KAK3046504.1"/>
    <property type="molecule type" value="Genomic_DNA"/>
</dbReference>
<keyword evidence="5" id="KW-1185">Reference proteome</keyword>
<protein>
    <recommendedName>
        <fullName evidence="6">Galactose oxidase</fullName>
    </recommendedName>
</protein>
<name>A0AAJ0DAV7_9PEZI</name>
<dbReference type="Proteomes" id="UP001271007">
    <property type="component" value="Unassembled WGS sequence"/>
</dbReference>
<sequence length="429" mass="45575">MAEAAAGDAVTAAKGLYDPTLSLKATLKPLTSVDVRLAEHSISLVKGRAYLFGGKTADGDLALASNDVHIVILPSSGVEAMDYKKIEATSDSPPARYGHCAAVIEERIYVFGGCAGDSQPLDESGRVWVFDTASNKWSHFDPDSKNERPTPRSHGAAVASEHPRPSRQNKADQDAMPQQPPDPETTMPDIPDTDTYGTFVVQGGQGKDKQALNDVWTFDISSRTWRAFPDYPPPTSSHPSLAMVSNRLYTFSAGQTSYLDITQSSFDDFSGKGELGLAPLGPWDSLPPTSSSPDKAHPGERTAAALVPVTTGQGRNYLLLLGGGSQSNETLEDIWTLQLKPEGMTTASFQDAASMAFKKATNEAQWDEVRYQNAEGVDIQEGQAGRGIGLRIGVAAARGGEVDGASVVLWGGMGADGKARGDGLMITVE</sequence>
<feature type="compositionally biased region" description="Basic and acidic residues" evidence="3">
    <location>
        <begin position="138"/>
        <end position="150"/>
    </location>
</feature>
<evidence type="ECO:0008006" key="6">
    <source>
        <dbReference type="Google" id="ProtNLM"/>
    </source>
</evidence>
<evidence type="ECO:0000256" key="2">
    <source>
        <dbReference type="ARBA" id="ARBA00023004"/>
    </source>
</evidence>
<evidence type="ECO:0000313" key="5">
    <source>
        <dbReference type="Proteomes" id="UP001271007"/>
    </source>
</evidence>
<organism evidence="4 5">
    <name type="scientific">Extremus antarcticus</name>
    <dbReference type="NCBI Taxonomy" id="702011"/>
    <lineage>
        <taxon>Eukaryota</taxon>
        <taxon>Fungi</taxon>
        <taxon>Dikarya</taxon>
        <taxon>Ascomycota</taxon>
        <taxon>Pezizomycotina</taxon>
        <taxon>Dothideomycetes</taxon>
        <taxon>Dothideomycetidae</taxon>
        <taxon>Mycosphaerellales</taxon>
        <taxon>Extremaceae</taxon>
        <taxon>Extremus</taxon>
    </lineage>
</organism>
<feature type="region of interest" description="Disordered" evidence="3">
    <location>
        <begin position="279"/>
        <end position="300"/>
    </location>
</feature>
<evidence type="ECO:0000313" key="4">
    <source>
        <dbReference type="EMBL" id="KAK3046504.1"/>
    </source>
</evidence>
<dbReference type="Gene3D" id="2.120.10.80">
    <property type="entry name" value="Kelch-type beta propeller"/>
    <property type="match status" value="2"/>
</dbReference>
<accession>A0AAJ0DAV7</accession>
<evidence type="ECO:0000256" key="3">
    <source>
        <dbReference type="SAM" id="MobiDB-lite"/>
    </source>
</evidence>
<dbReference type="PANTHER" id="PTHR47435:SF4">
    <property type="entry name" value="KELCH REPEAT PROTEIN (AFU_ORTHOLOGUE AFUA_5G12780)"/>
    <property type="match status" value="1"/>
</dbReference>
<reference evidence="4" key="1">
    <citation type="submission" date="2023-04" db="EMBL/GenBank/DDBJ databases">
        <title>Black Yeasts Isolated from many extreme environments.</title>
        <authorList>
            <person name="Coleine C."/>
            <person name="Stajich J.E."/>
            <person name="Selbmann L."/>
        </authorList>
    </citation>
    <scope>NUCLEOTIDE SEQUENCE</scope>
    <source>
        <strain evidence="4">CCFEE 5312</strain>
    </source>
</reference>
<gene>
    <name evidence="4" type="ORF">LTR09_012030</name>
</gene>
<evidence type="ECO:0000256" key="1">
    <source>
        <dbReference type="ARBA" id="ARBA00022737"/>
    </source>
</evidence>
<dbReference type="AlphaFoldDB" id="A0AAJ0DAV7"/>
<proteinExistence type="predicted"/>
<keyword evidence="2" id="KW-0408">Iron</keyword>
<comment type="caution">
    <text evidence="4">The sequence shown here is derived from an EMBL/GenBank/DDBJ whole genome shotgun (WGS) entry which is preliminary data.</text>
</comment>
<dbReference type="GO" id="GO:0019760">
    <property type="term" value="P:glucosinolate metabolic process"/>
    <property type="evidence" value="ECO:0007669"/>
    <property type="project" value="UniProtKB-ARBA"/>
</dbReference>